<evidence type="ECO:0000313" key="15">
    <source>
        <dbReference type="EMBL" id="SHI71083.1"/>
    </source>
</evidence>
<keyword evidence="16" id="KW-1185">Reference proteome</keyword>
<dbReference type="GeneID" id="92711477"/>
<evidence type="ECO:0000256" key="10">
    <source>
        <dbReference type="ARBA" id="ARBA00023034"/>
    </source>
</evidence>
<evidence type="ECO:0000256" key="2">
    <source>
        <dbReference type="ARBA" id="ARBA00004648"/>
    </source>
</evidence>
<evidence type="ECO:0000256" key="7">
    <source>
        <dbReference type="ARBA" id="ARBA00022824"/>
    </source>
</evidence>
<dbReference type="GO" id="GO:0030158">
    <property type="term" value="F:protein xylosyltransferase activity"/>
    <property type="evidence" value="ECO:0007669"/>
    <property type="project" value="InterPro"/>
</dbReference>
<keyword evidence="7" id="KW-0256">Endoplasmic reticulum</keyword>
<evidence type="ECO:0000256" key="9">
    <source>
        <dbReference type="ARBA" id="ARBA00022989"/>
    </source>
</evidence>
<evidence type="ECO:0000256" key="1">
    <source>
        <dbReference type="ARBA" id="ARBA00004323"/>
    </source>
</evidence>
<name>A0A1M6DD14_9BACE</name>
<dbReference type="InterPro" id="IPR003406">
    <property type="entry name" value="Glyco_trans_14"/>
</dbReference>
<proteinExistence type="predicted"/>
<dbReference type="AlphaFoldDB" id="A0A1M6DD14"/>
<evidence type="ECO:0000256" key="12">
    <source>
        <dbReference type="ARBA" id="ARBA00023157"/>
    </source>
</evidence>
<dbReference type="PANTHER" id="PTHR46025:SF3">
    <property type="entry name" value="XYLOSYLTRANSFERASE OXT"/>
    <property type="match status" value="1"/>
</dbReference>
<dbReference type="Proteomes" id="UP000184192">
    <property type="component" value="Unassembled WGS sequence"/>
</dbReference>
<evidence type="ECO:0000256" key="5">
    <source>
        <dbReference type="ARBA" id="ARBA00022692"/>
    </source>
</evidence>
<keyword evidence="11" id="KW-0472">Membrane</keyword>
<dbReference type="GO" id="GO:0046872">
    <property type="term" value="F:metal ion binding"/>
    <property type="evidence" value="ECO:0007669"/>
    <property type="project" value="UniProtKB-KW"/>
</dbReference>
<keyword evidence="4" id="KW-0808">Transferase</keyword>
<dbReference type="GO" id="GO:0015012">
    <property type="term" value="P:heparan sulfate proteoglycan biosynthetic process"/>
    <property type="evidence" value="ECO:0007669"/>
    <property type="project" value="TreeGrafter"/>
</dbReference>
<dbReference type="PANTHER" id="PTHR46025">
    <property type="entry name" value="XYLOSYLTRANSFERASE OXT"/>
    <property type="match status" value="1"/>
</dbReference>
<evidence type="ECO:0000256" key="11">
    <source>
        <dbReference type="ARBA" id="ARBA00023136"/>
    </source>
</evidence>
<dbReference type="GO" id="GO:0016020">
    <property type="term" value="C:membrane"/>
    <property type="evidence" value="ECO:0007669"/>
    <property type="project" value="InterPro"/>
</dbReference>
<evidence type="ECO:0000313" key="16">
    <source>
        <dbReference type="Proteomes" id="UP000184192"/>
    </source>
</evidence>
<keyword evidence="13" id="KW-0325">Glycoprotein</keyword>
<evidence type="ECO:0000256" key="14">
    <source>
        <dbReference type="ARBA" id="ARBA00042865"/>
    </source>
</evidence>
<gene>
    <name evidence="15" type="ORF">SAMN05444350_10686</name>
</gene>
<keyword evidence="3" id="KW-0328">Glycosyltransferase</keyword>
<keyword evidence="12" id="KW-1015">Disulfide bond</keyword>
<evidence type="ECO:0000256" key="6">
    <source>
        <dbReference type="ARBA" id="ARBA00022723"/>
    </source>
</evidence>
<evidence type="ECO:0000256" key="13">
    <source>
        <dbReference type="ARBA" id="ARBA00023180"/>
    </source>
</evidence>
<keyword evidence="8" id="KW-0735">Signal-anchor</keyword>
<keyword evidence="6" id="KW-0479">Metal-binding</keyword>
<accession>A0A1M6DD14</accession>
<reference evidence="16" key="1">
    <citation type="submission" date="2016-11" db="EMBL/GenBank/DDBJ databases">
        <authorList>
            <person name="Varghese N."/>
            <person name="Submissions S."/>
        </authorList>
    </citation>
    <scope>NUCLEOTIDE SEQUENCE [LARGE SCALE GENOMIC DNA]</scope>
    <source>
        <strain evidence="16">DSM 26884</strain>
    </source>
</reference>
<keyword evidence="9" id="KW-1133">Transmembrane helix</keyword>
<dbReference type="EMBL" id="FQZN01000006">
    <property type="protein sequence ID" value="SHI71083.1"/>
    <property type="molecule type" value="Genomic_DNA"/>
</dbReference>
<dbReference type="GO" id="GO:0050650">
    <property type="term" value="P:chondroitin sulfate proteoglycan biosynthetic process"/>
    <property type="evidence" value="ECO:0007669"/>
    <property type="project" value="TreeGrafter"/>
</dbReference>
<evidence type="ECO:0000256" key="4">
    <source>
        <dbReference type="ARBA" id="ARBA00022679"/>
    </source>
</evidence>
<dbReference type="RefSeq" id="WP_073313067.1">
    <property type="nucleotide sequence ID" value="NZ_FQZN01000006.1"/>
</dbReference>
<organism evidence="15 16">
    <name type="scientific">Bacteroides stercorirosoris</name>
    <dbReference type="NCBI Taxonomy" id="871324"/>
    <lineage>
        <taxon>Bacteria</taxon>
        <taxon>Pseudomonadati</taxon>
        <taxon>Bacteroidota</taxon>
        <taxon>Bacteroidia</taxon>
        <taxon>Bacteroidales</taxon>
        <taxon>Bacteroidaceae</taxon>
        <taxon>Bacteroides</taxon>
    </lineage>
</organism>
<dbReference type="InterPro" id="IPR043538">
    <property type="entry name" value="XYLT"/>
</dbReference>
<keyword evidence="5" id="KW-0812">Transmembrane</keyword>
<dbReference type="Pfam" id="PF02485">
    <property type="entry name" value="Branch"/>
    <property type="match status" value="1"/>
</dbReference>
<evidence type="ECO:0000256" key="3">
    <source>
        <dbReference type="ARBA" id="ARBA00022676"/>
    </source>
</evidence>
<evidence type="ECO:0000256" key="8">
    <source>
        <dbReference type="ARBA" id="ARBA00022968"/>
    </source>
</evidence>
<keyword evidence="10" id="KW-0333">Golgi apparatus</keyword>
<comment type="subcellular location">
    <subcellularLocation>
        <location evidence="2">Endoplasmic reticulum membrane</location>
        <topology evidence="2">Single-pass type II membrane protein</topology>
    </subcellularLocation>
    <subcellularLocation>
        <location evidence="1">Golgi apparatus membrane</location>
        <topology evidence="1">Single-pass type II membrane protein</topology>
    </subcellularLocation>
</comment>
<protein>
    <recommendedName>
        <fullName evidence="14">Peptide O-xylosyltransferase</fullName>
    </recommendedName>
</protein>
<dbReference type="eggNOG" id="ENOG502Z86D">
    <property type="taxonomic scope" value="Bacteria"/>
</dbReference>
<sequence length="294" mass="35480">MKHAYLIIAHNEYPVLKSLLTMLDDERNDIYLYIDRRSRALRKKMRDYQMLKAQFHLVSAPIKLYWGDISLVEAEFILMEAAVEHGAYSYYHLLSGADLPIKSQDYIHDFFRQNAGKEFVGYWQSSEHQKDLDRKISRYYLFTKSLRPSDKWHALTVPFYNFALILQKLIHFRRKREMGFQKGSQWFSITHDFCQYLVKEKAFVLKRFKYTLCPDEIFVQTILWNSPYKGNIYHVDDDNEGNMRLIDWKRGAPYVWRRQDYEELIHSNQLFARKFSSDQMEIVNLIMEKFMNDK</sequence>